<keyword evidence="6 11" id="KW-0732">Signal</keyword>
<keyword evidence="4" id="KW-1134">Transmembrane beta strand</keyword>
<dbReference type="RefSeq" id="WP_043354026.1">
    <property type="nucleotide sequence ID" value="NZ_CP010537.1"/>
</dbReference>
<feature type="signal peptide" evidence="11">
    <location>
        <begin position="1"/>
        <end position="20"/>
    </location>
</feature>
<keyword evidence="3" id="KW-0813">Transport</keyword>
<proteinExistence type="predicted"/>
<sequence>MRKKLPFVALLAAVAPAAWAQSSVTLYGVADAGLEYLTHANAAGNSLARVTSGTMSGSRWGLRGSEDLGGGLRAVFALESGFELDTGVSSQGGRLFGRQAFVGFENQWGRLTLGRQQNAFYDLLINYDPMMLGGKYSAQLVEPNFVGRYDNSVKFAGKSGPISAVAVYSAARGTSLAGGGFASEVPGDPQSDRAFSAGVEYATGPFGVTAIFEQQDGTAGVVGQNSGQRDRRFATAANLAIGSSNVYVGYRWLNGGIAAPKRNDVYWLGYRYQLLPALALTAAGYYFNDKDTARDPWATVVSANYVFSKRTDAFLTVGYVKNKAGSNLGLNGFGSAIGQGQNQTGVSMSIRHKF</sequence>
<dbReference type="InterPro" id="IPR050298">
    <property type="entry name" value="Gram-neg_bact_OMP"/>
</dbReference>
<dbReference type="EMBL" id="CP010537">
    <property type="protein sequence ID" value="AJG22514.1"/>
    <property type="molecule type" value="Genomic_DNA"/>
</dbReference>
<dbReference type="STRING" id="68895.RR42_s0924"/>
<keyword evidence="9" id="KW-0472">Membrane</keyword>
<organism evidence="13 14">
    <name type="scientific">Cupriavidus basilensis</name>
    <dbReference type="NCBI Taxonomy" id="68895"/>
    <lineage>
        <taxon>Bacteria</taxon>
        <taxon>Pseudomonadati</taxon>
        <taxon>Pseudomonadota</taxon>
        <taxon>Betaproteobacteria</taxon>
        <taxon>Burkholderiales</taxon>
        <taxon>Burkholderiaceae</taxon>
        <taxon>Cupriavidus</taxon>
    </lineage>
</organism>
<dbReference type="SUPFAM" id="SSF56935">
    <property type="entry name" value="Porins"/>
    <property type="match status" value="1"/>
</dbReference>
<dbReference type="CDD" id="cd00342">
    <property type="entry name" value="gram_neg_porins"/>
    <property type="match status" value="1"/>
</dbReference>
<accession>A0A0C4YKJ8</accession>
<dbReference type="GO" id="GO:0015288">
    <property type="term" value="F:porin activity"/>
    <property type="evidence" value="ECO:0007669"/>
    <property type="project" value="UniProtKB-KW"/>
</dbReference>
<dbReference type="KEGG" id="cbw:RR42_s0924"/>
<evidence type="ECO:0000256" key="1">
    <source>
        <dbReference type="ARBA" id="ARBA00004571"/>
    </source>
</evidence>
<evidence type="ECO:0000256" key="5">
    <source>
        <dbReference type="ARBA" id="ARBA00022692"/>
    </source>
</evidence>
<protein>
    <submittedName>
        <fullName evidence="13">Outer membrane protein (Porin)</fullName>
    </submittedName>
</protein>
<dbReference type="PANTHER" id="PTHR34501">
    <property type="entry name" value="PROTEIN YDDL-RELATED"/>
    <property type="match status" value="1"/>
</dbReference>
<keyword evidence="5" id="KW-0812">Transmembrane</keyword>
<feature type="chain" id="PRO_5002174233" evidence="11">
    <location>
        <begin position="21"/>
        <end position="354"/>
    </location>
</feature>
<evidence type="ECO:0000256" key="2">
    <source>
        <dbReference type="ARBA" id="ARBA00011233"/>
    </source>
</evidence>
<dbReference type="InterPro" id="IPR002299">
    <property type="entry name" value="Porin_Neis"/>
</dbReference>
<evidence type="ECO:0000256" key="7">
    <source>
        <dbReference type="ARBA" id="ARBA00023065"/>
    </source>
</evidence>
<keyword evidence="8" id="KW-0626">Porin</keyword>
<dbReference type="Pfam" id="PF13609">
    <property type="entry name" value="Porin_4"/>
    <property type="match status" value="1"/>
</dbReference>
<comment type="subunit">
    <text evidence="2">Homotrimer.</text>
</comment>
<evidence type="ECO:0000256" key="9">
    <source>
        <dbReference type="ARBA" id="ARBA00023136"/>
    </source>
</evidence>
<dbReference type="InterPro" id="IPR023614">
    <property type="entry name" value="Porin_dom_sf"/>
</dbReference>
<dbReference type="PRINTS" id="PR00182">
    <property type="entry name" value="ECOLNEIPORIN"/>
</dbReference>
<dbReference type="InterPro" id="IPR033900">
    <property type="entry name" value="Gram_neg_porin_domain"/>
</dbReference>
<keyword evidence="7" id="KW-0406">Ion transport</keyword>
<dbReference type="InterPro" id="IPR001702">
    <property type="entry name" value="Porin_Gram-ve"/>
</dbReference>
<keyword evidence="10" id="KW-0998">Cell outer membrane</keyword>
<dbReference type="GO" id="GO:0034220">
    <property type="term" value="P:monoatomic ion transmembrane transport"/>
    <property type="evidence" value="ECO:0007669"/>
    <property type="project" value="InterPro"/>
</dbReference>
<comment type="subcellular location">
    <subcellularLocation>
        <location evidence="1">Cell outer membrane</location>
        <topology evidence="1">Multi-pass membrane protein</topology>
    </subcellularLocation>
</comment>
<dbReference type="PRINTS" id="PR00184">
    <property type="entry name" value="NEISSPPORIN"/>
</dbReference>
<dbReference type="Proteomes" id="UP000031843">
    <property type="component" value="Chromosome secondary"/>
</dbReference>
<evidence type="ECO:0000256" key="6">
    <source>
        <dbReference type="ARBA" id="ARBA00022729"/>
    </source>
</evidence>
<evidence type="ECO:0000256" key="8">
    <source>
        <dbReference type="ARBA" id="ARBA00023114"/>
    </source>
</evidence>
<evidence type="ECO:0000313" key="13">
    <source>
        <dbReference type="EMBL" id="AJG22514.1"/>
    </source>
</evidence>
<evidence type="ECO:0000256" key="11">
    <source>
        <dbReference type="SAM" id="SignalP"/>
    </source>
</evidence>
<evidence type="ECO:0000313" key="14">
    <source>
        <dbReference type="Proteomes" id="UP000031843"/>
    </source>
</evidence>
<feature type="domain" description="Porin" evidence="12">
    <location>
        <begin position="9"/>
        <end position="324"/>
    </location>
</feature>
<evidence type="ECO:0000256" key="10">
    <source>
        <dbReference type="ARBA" id="ARBA00023237"/>
    </source>
</evidence>
<dbReference type="OrthoDB" id="8952625at2"/>
<dbReference type="AlphaFoldDB" id="A0A0C4YKJ8"/>
<reference evidence="13 14" key="1">
    <citation type="journal article" date="2015" name="Genome Announc.">
        <title>Complete Genome Sequence of Cupriavidus basilensis 4G11, Isolated from the Oak Ridge Field Research Center Site.</title>
        <authorList>
            <person name="Ray J."/>
            <person name="Waters R.J."/>
            <person name="Skerker J.M."/>
            <person name="Kuehl J.V."/>
            <person name="Price M.N."/>
            <person name="Huang J."/>
            <person name="Chakraborty R."/>
            <person name="Arkin A.P."/>
            <person name="Deutschbauer A."/>
        </authorList>
    </citation>
    <scope>NUCLEOTIDE SEQUENCE [LARGE SCALE GENOMIC DNA]</scope>
    <source>
        <strain evidence="13">4G11</strain>
    </source>
</reference>
<keyword evidence="14" id="KW-1185">Reference proteome</keyword>
<dbReference type="GO" id="GO:0046930">
    <property type="term" value="C:pore complex"/>
    <property type="evidence" value="ECO:0007669"/>
    <property type="project" value="UniProtKB-KW"/>
</dbReference>
<evidence type="ECO:0000256" key="4">
    <source>
        <dbReference type="ARBA" id="ARBA00022452"/>
    </source>
</evidence>
<dbReference type="Gene3D" id="2.40.160.10">
    <property type="entry name" value="Porin"/>
    <property type="match status" value="1"/>
</dbReference>
<dbReference type="PANTHER" id="PTHR34501:SF9">
    <property type="entry name" value="MAJOR OUTER MEMBRANE PROTEIN P.IA"/>
    <property type="match status" value="1"/>
</dbReference>
<gene>
    <name evidence="13" type="ORF">RR42_s0924</name>
</gene>
<name>A0A0C4YKJ8_9BURK</name>
<dbReference type="GO" id="GO:0009279">
    <property type="term" value="C:cell outer membrane"/>
    <property type="evidence" value="ECO:0007669"/>
    <property type="project" value="UniProtKB-SubCell"/>
</dbReference>
<evidence type="ECO:0000256" key="3">
    <source>
        <dbReference type="ARBA" id="ARBA00022448"/>
    </source>
</evidence>
<evidence type="ECO:0000259" key="12">
    <source>
        <dbReference type="Pfam" id="PF13609"/>
    </source>
</evidence>